<dbReference type="PANTHER" id="PTHR42047">
    <property type="entry name" value="PROTEIN, PUTATIVE (AFU_ORTHOLOGUE AFUA_6G03560)-RELATED"/>
    <property type="match status" value="1"/>
</dbReference>
<organism evidence="2 3">
    <name type="scientific">Fusarium kuroshium</name>
    <dbReference type="NCBI Taxonomy" id="2010991"/>
    <lineage>
        <taxon>Eukaryota</taxon>
        <taxon>Fungi</taxon>
        <taxon>Dikarya</taxon>
        <taxon>Ascomycota</taxon>
        <taxon>Pezizomycotina</taxon>
        <taxon>Sordariomycetes</taxon>
        <taxon>Hypocreomycetidae</taxon>
        <taxon>Hypocreales</taxon>
        <taxon>Nectriaceae</taxon>
        <taxon>Fusarium</taxon>
        <taxon>Fusarium solani species complex</taxon>
    </lineage>
</organism>
<proteinExistence type="predicted"/>
<evidence type="ECO:0008006" key="4">
    <source>
        <dbReference type="Google" id="ProtNLM"/>
    </source>
</evidence>
<evidence type="ECO:0000313" key="2">
    <source>
        <dbReference type="EMBL" id="RMJ09770.1"/>
    </source>
</evidence>
<reference evidence="2 3" key="1">
    <citation type="submission" date="2017-06" db="EMBL/GenBank/DDBJ databases">
        <title>Comparative genomic analysis of Ambrosia Fusariam Clade fungi.</title>
        <authorList>
            <person name="Stajich J.E."/>
            <person name="Carrillo J."/>
            <person name="Kijimoto T."/>
            <person name="Eskalen A."/>
            <person name="O'Donnell K."/>
            <person name="Kasson M."/>
        </authorList>
    </citation>
    <scope>NUCLEOTIDE SEQUENCE [LARGE SCALE GENOMIC DNA]</scope>
    <source>
        <strain evidence="2">UCR3666</strain>
    </source>
</reference>
<sequence>MQIKTLLLTPLLAAGIVSAAPQQPTNTFELLALRNGSPIHFSGVQASSSRLTLKKAKQGASCTAGPADNHAIFELLGENLYLYDKPRHQQMWVDRSGMGQGILGYSTGAQSLGKNFEQTGWKVDKNGNLNFKGSGLIACPSSQKNGPWSIWVSAGVNQPGGNKGCVPFTARAIKNSKPTGCEYSVQK</sequence>
<gene>
    <name evidence="2" type="ORF">CDV36_010589</name>
</gene>
<dbReference type="Proteomes" id="UP000277212">
    <property type="component" value="Unassembled WGS sequence"/>
</dbReference>
<dbReference type="OrthoDB" id="4093325at2759"/>
<accession>A0A3M2RWV1</accession>
<comment type="caution">
    <text evidence="2">The sequence shown here is derived from an EMBL/GenBank/DDBJ whole genome shotgun (WGS) entry which is preliminary data.</text>
</comment>
<keyword evidence="3" id="KW-1185">Reference proteome</keyword>
<evidence type="ECO:0000313" key="3">
    <source>
        <dbReference type="Proteomes" id="UP000277212"/>
    </source>
</evidence>
<dbReference type="EMBL" id="NKUJ01000229">
    <property type="protein sequence ID" value="RMJ09770.1"/>
    <property type="molecule type" value="Genomic_DNA"/>
</dbReference>
<protein>
    <recommendedName>
        <fullName evidence="4">Cell wall protein PhiA</fullName>
    </recommendedName>
</protein>
<dbReference type="InterPro" id="IPR052820">
    <property type="entry name" value="PhiA_domain"/>
</dbReference>
<dbReference type="AlphaFoldDB" id="A0A3M2RWV1"/>
<name>A0A3M2RWV1_9HYPO</name>
<feature type="chain" id="PRO_5018236047" description="Cell wall protein PhiA" evidence="1">
    <location>
        <begin position="20"/>
        <end position="187"/>
    </location>
</feature>
<feature type="signal peptide" evidence="1">
    <location>
        <begin position="1"/>
        <end position="19"/>
    </location>
</feature>
<dbReference type="PANTHER" id="PTHR42047:SF1">
    <property type="entry name" value="PROTEIN, PUTATIVE (AFU_ORTHOLOGUE AFUA_6G03560)-RELATED"/>
    <property type="match status" value="1"/>
</dbReference>
<evidence type="ECO:0000256" key="1">
    <source>
        <dbReference type="SAM" id="SignalP"/>
    </source>
</evidence>
<keyword evidence="1" id="KW-0732">Signal</keyword>